<proteinExistence type="evidence at transcript level"/>
<feature type="region of interest" description="Disordered" evidence="1">
    <location>
        <begin position="188"/>
        <end position="209"/>
    </location>
</feature>
<dbReference type="EMBL" id="LC088597">
    <property type="protein sequence ID" value="BAV58285.1"/>
    <property type="molecule type" value="mRNA"/>
</dbReference>
<feature type="compositionally biased region" description="Low complexity" evidence="1">
    <location>
        <begin position="269"/>
        <end position="278"/>
    </location>
</feature>
<accession>A0A1C9ZW87</accession>
<feature type="region of interest" description="Disordered" evidence="1">
    <location>
        <begin position="256"/>
        <end position="292"/>
    </location>
</feature>
<name>A0A1C9ZW87_9CHLO</name>
<protein>
    <submittedName>
        <fullName evidence="2">Uncharacterized protein</fullName>
    </submittedName>
</protein>
<evidence type="ECO:0000256" key="1">
    <source>
        <dbReference type="SAM" id="MobiDB-lite"/>
    </source>
</evidence>
<sequence>MGRETVKKLSDVMEAAHQAGIDDLNLQMGAGKRLCIETVGAFQQLVLAAENDAQLQKKLQQVLKLNKEKWEEARDHALKAVVVDNRMRVWWAAHPGGSSSRIGIVFSCTKGTVDLETPIGLIQEGGKPLFTADWSHSQLEFVRQLQPMALSQWWQPNHTNWDLLEWDSEVFKTSGQLVLATMAETDSQGQCHSSKHGSPCIQSSMNKHSAGGAVTPSPFYPIARESADRGMRHLAGSKDGIPSQFMTMQHSQRSHKVSAGPRGNAFPQSSSWEWPSSSHTGARQAIASSTEIPSAAHDRSGLVMEMQTAFEENSGLAHCGQVALDSTSAAASIVGANGVFTTPIRSENLADPMAVSVANATQAGAQDFNGGATRLLSGMSVEGLVHDHTSNILMSRNTSGLDTMQSIEQALPDGECTHPAMNV</sequence>
<evidence type="ECO:0000313" key="2">
    <source>
        <dbReference type="EMBL" id="BAV58285.1"/>
    </source>
</evidence>
<reference evidence="2" key="1">
    <citation type="submission" date="2015-10" db="EMBL/GenBank/DDBJ databases">
        <title>Evolution of the mating-type locus in an isomorphic haploid-diploid life cycle and isogamy.</title>
        <authorList>
            <person name="Yamazaki T."/>
            <person name="Suzuki R."/>
            <person name="Ichihara K."/>
            <person name="Toyoda A."/>
            <person name="Kuwano K."/>
            <person name="Kawano S."/>
        </authorList>
    </citation>
    <scope>NUCLEOTIDE SEQUENCE</scope>
    <source>
        <strain evidence="2">MGEC-1</strain>
    </source>
</reference>
<organism evidence="2">
    <name type="scientific">Ulva partita</name>
    <dbReference type="NCBI Taxonomy" id="1605170"/>
    <lineage>
        <taxon>Eukaryota</taxon>
        <taxon>Viridiplantae</taxon>
        <taxon>Chlorophyta</taxon>
        <taxon>core chlorophytes</taxon>
        <taxon>Ulvophyceae</taxon>
        <taxon>OUU clade</taxon>
        <taxon>Ulvales</taxon>
        <taxon>Ulvaceae</taxon>
        <taxon>Ulva</taxon>
    </lineage>
</organism>
<dbReference type="AlphaFoldDB" id="A0A1C9ZW87"/>
<gene>
    <name evidence="2" type="primary">00831f</name>
</gene>